<feature type="transmembrane region" description="Helical" evidence="1">
    <location>
        <begin position="46"/>
        <end position="66"/>
    </location>
</feature>
<reference evidence="2" key="1">
    <citation type="submission" date="2021-11" db="EMBL/GenBank/DDBJ databases">
        <authorList>
            <person name="Bulgarelli D."/>
        </authorList>
    </citation>
    <scope>NUCLEOTIDE SEQUENCE</scope>
    <source>
        <strain evidence="2">Bi133</strain>
    </source>
</reference>
<dbReference type="InterPro" id="IPR036259">
    <property type="entry name" value="MFS_trans_sf"/>
</dbReference>
<feature type="transmembrane region" description="Helical" evidence="1">
    <location>
        <begin position="78"/>
        <end position="98"/>
    </location>
</feature>
<dbReference type="EMBL" id="CAKKMG010000054">
    <property type="protein sequence ID" value="CAH0261745.1"/>
    <property type="molecule type" value="Genomic_DNA"/>
</dbReference>
<keyword evidence="1" id="KW-0812">Transmembrane</keyword>
<evidence type="ECO:0000313" key="3">
    <source>
        <dbReference type="Proteomes" id="UP000789326"/>
    </source>
</evidence>
<name>A0A9W4L5Y4_9BACI</name>
<dbReference type="SUPFAM" id="SSF103473">
    <property type="entry name" value="MFS general substrate transporter"/>
    <property type="match status" value="1"/>
</dbReference>
<accession>A0A9W4L5Y4</accession>
<gene>
    <name evidence="2" type="primary">genK_3</name>
    <name evidence="2" type="ORF">SRABI133_03408</name>
</gene>
<proteinExistence type="predicted"/>
<evidence type="ECO:0000313" key="2">
    <source>
        <dbReference type="EMBL" id="CAH0261745.1"/>
    </source>
</evidence>
<feature type="transmembrane region" description="Helical" evidence="1">
    <location>
        <begin position="20"/>
        <end position="39"/>
    </location>
</feature>
<keyword evidence="1" id="KW-1133">Transmembrane helix</keyword>
<protein>
    <submittedName>
        <fullName evidence="2">Gentisate transporter</fullName>
    </submittedName>
</protein>
<evidence type="ECO:0000256" key="1">
    <source>
        <dbReference type="SAM" id="Phobius"/>
    </source>
</evidence>
<feature type="transmembrane region" description="Helical" evidence="1">
    <location>
        <begin position="105"/>
        <end position="124"/>
    </location>
</feature>
<sequence>MKGFPVKQFFKKGRTLSTLMSWIAFFMCLFVMYGLSTWLPKIMGGAGYELGSSLTFLVVLNLGAVFLSNSWREACRQIWFQGILVTFLVIGFITLTMLSFKPSMIMLYILIAIAGGRTTGTQIVTNA</sequence>
<organism evidence="2 3">
    <name type="scientific">Peribacillus simplex</name>
    <dbReference type="NCBI Taxonomy" id="1478"/>
    <lineage>
        <taxon>Bacteria</taxon>
        <taxon>Bacillati</taxon>
        <taxon>Bacillota</taxon>
        <taxon>Bacilli</taxon>
        <taxon>Bacillales</taxon>
        <taxon>Bacillaceae</taxon>
        <taxon>Peribacillus</taxon>
    </lineage>
</organism>
<comment type="caution">
    <text evidence="2">The sequence shown here is derived from an EMBL/GenBank/DDBJ whole genome shotgun (WGS) entry which is preliminary data.</text>
</comment>
<dbReference type="Proteomes" id="UP000789326">
    <property type="component" value="Unassembled WGS sequence"/>
</dbReference>
<dbReference type="AlphaFoldDB" id="A0A9W4L5Y4"/>
<keyword evidence="1" id="KW-0472">Membrane</keyword>